<name>A0ABN3FAW1_9ACTN</name>
<protein>
    <submittedName>
        <fullName evidence="1">Uncharacterized protein</fullName>
    </submittedName>
</protein>
<comment type="caution">
    <text evidence="1">The sequence shown here is derived from an EMBL/GenBank/DDBJ whole genome shotgun (WGS) entry which is preliminary data.</text>
</comment>
<sequence>MDRDGVVPEIAAHGTSYLIVSDGKHPNDAAIYLDAVTLYGILFRVSPRGAPALYAAAATATELQNTAAAAIGY</sequence>
<accession>A0ABN3FAW1</accession>
<dbReference type="Proteomes" id="UP001501444">
    <property type="component" value="Unassembled WGS sequence"/>
</dbReference>
<dbReference type="Gene3D" id="3.40.50.1110">
    <property type="entry name" value="SGNH hydrolase"/>
    <property type="match status" value="1"/>
</dbReference>
<organism evidence="1 2">
    <name type="scientific">Dactylosporangium salmoneum</name>
    <dbReference type="NCBI Taxonomy" id="53361"/>
    <lineage>
        <taxon>Bacteria</taxon>
        <taxon>Bacillati</taxon>
        <taxon>Actinomycetota</taxon>
        <taxon>Actinomycetes</taxon>
        <taxon>Micromonosporales</taxon>
        <taxon>Micromonosporaceae</taxon>
        <taxon>Dactylosporangium</taxon>
    </lineage>
</organism>
<dbReference type="EMBL" id="BAAARV010000001">
    <property type="protein sequence ID" value="GAA2325802.1"/>
    <property type="molecule type" value="Genomic_DNA"/>
</dbReference>
<proteinExistence type="predicted"/>
<reference evidence="1 2" key="1">
    <citation type="journal article" date="2019" name="Int. J. Syst. Evol. Microbiol.">
        <title>The Global Catalogue of Microorganisms (GCM) 10K type strain sequencing project: providing services to taxonomists for standard genome sequencing and annotation.</title>
        <authorList>
            <consortium name="The Broad Institute Genomics Platform"/>
            <consortium name="The Broad Institute Genome Sequencing Center for Infectious Disease"/>
            <person name="Wu L."/>
            <person name="Ma J."/>
        </authorList>
    </citation>
    <scope>NUCLEOTIDE SEQUENCE [LARGE SCALE GENOMIC DNA]</scope>
    <source>
        <strain evidence="1 2">JCM 3272</strain>
    </source>
</reference>
<evidence type="ECO:0000313" key="1">
    <source>
        <dbReference type="EMBL" id="GAA2325802.1"/>
    </source>
</evidence>
<keyword evidence="2" id="KW-1185">Reference proteome</keyword>
<evidence type="ECO:0000313" key="2">
    <source>
        <dbReference type="Proteomes" id="UP001501444"/>
    </source>
</evidence>
<dbReference type="InterPro" id="IPR036514">
    <property type="entry name" value="SGNH_hydro_sf"/>
</dbReference>
<gene>
    <name evidence="1" type="ORF">GCM10010170_000230</name>
</gene>